<feature type="domain" description="RNA polymerase sigma factor 70 region 4 type 2" evidence="6">
    <location>
        <begin position="127"/>
        <end position="174"/>
    </location>
</feature>
<keyword evidence="4" id="KW-0804">Transcription</keyword>
<sequence length="180" mass="21152">MAHPTKILDSLLVLSFQRGDKKALTLLFKRWNKKICVQAFRYTNDWDLAQDVTQDTWRTVLGKIHMLRDANKFGSWVMTIANRKALDYLKSNKKYIKFSYHQELDDSCSDIYETVSKEDKINSVLIALKALPLEQRIVLQLFYLEEYSMKDISKITGVTVNTVKTRLFRAREKLKLLIKK</sequence>
<dbReference type="InterPro" id="IPR013249">
    <property type="entry name" value="RNA_pol_sigma70_r4_t2"/>
</dbReference>
<dbReference type="InterPro" id="IPR013325">
    <property type="entry name" value="RNA_pol_sigma_r2"/>
</dbReference>
<evidence type="ECO:0000259" key="5">
    <source>
        <dbReference type="Pfam" id="PF04542"/>
    </source>
</evidence>
<keyword evidence="2" id="KW-0805">Transcription regulation</keyword>
<dbReference type="Gene3D" id="1.10.1740.10">
    <property type="match status" value="1"/>
</dbReference>
<dbReference type="InterPro" id="IPR036388">
    <property type="entry name" value="WH-like_DNA-bd_sf"/>
</dbReference>
<dbReference type="InterPro" id="IPR014284">
    <property type="entry name" value="RNA_pol_sigma-70_dom"/>
</dbReference>
<dbReference type="SUPFAM" id="SSF88946">
    <property type="entry name" value="Sigma2 domain of RNA polymerase sigma factors"/>
    <property type="match status" value="1"/>
</dbReference>
<dbReference type="InterPro" id="IPR013324">
    <property type="entry name" value="RNA_pol_sigma_r3/r4-like"/>
</dbReference>
<dbReference type="Pfam" id="PF08281">
    <property type="entry name" value="Sigma70_r4_2"/>
    <property type="match status" value="1"/>
</dbReference>
<evidence type="ECO:0000313" key="8">
    <source>
        <dbReference type="Proteomes" id="UP001250662"/>
    </source>
</evidence>
<dbReference type="InterPro" id="IPR039425">
    <property type="entry name" value="RNA_pol_sigma-70-like"/>
</dbReference>
<dbReference type="PANTHER" id="PTHR43133:SF51">
    <property type="entry name" value="RNA POLYMERASE SIGMA FACTOR"/>
    <property type="match status" value="1"/>
</dbReference>
<dbReference type="CDD" id="cd06171">
    <property type="entry name" value="Sigma70_r4"/>
    <property type="match status" value="1"/>
</dbReference>
<organism evidence="7 8">
    <name type="scientific">Croceitalea vernalis</name>
    <dbReference type="NCBI Taxonomy" id="3075599"/>
    <lineage>
        <taxon>Bacteria</taxon>
        <taxon>Pseudomonadati</taxon>
        <taxon>Bacteroidota</taxon>
        <taxon>Flavobacteriia</taxon>
        <taxon>Flavobacteriales</taxon>
        <taxon>Flavobacteriaceae</taxon>
        <taxon>Croceitalea</taxon>
    </lineage>
</organism>
<accession>A0ABU3BIT4</accession>
<comment type="caution">
    <text evidence="7">The sequence shown here is derived from an EMBL/GenBank/DDBJ whole genome shotgun (WGS) entry which is preliminary data.</text>
</comment>
<dbReference type="PANTHER" id="PTHR43133">
    <property type="entry name" value="RNA POLYMERASE ECF-TYPE SIGMA FACTO"/>
    <property type="match status" value="1"/>
</dbReference>
<reference evidence="7 8" key="1">
    <citation type="submission" date="2023-09" db="EMBL/GenBank/DDBJ databases">
        <authorList>
            <person name="Rey-Velasco X."/>
        </authorList>
    </citation>
    <scope>NUCLEOTIDE SEQUENCE [LARGE SCALE GENOMIC DNA]</scope>
    <source>
        <strain evidence="7 8">P007</strain>
    </source>
</reference>
<name>A0ABU3BIT4_9FLAO</name>
<dbReference type="Proteomes" id="UP001250662">
    <property type="component" value="Unassembled WGS sequence"/>
</dbReference>
<keyword evidence="3" id="KW-0731">Sigma factor</keyword>
<keyword evidence="8" id="KW-1185">Reference proteome</keyword>
<dbReference type="InterPro" id="IPR007627">
    <property type="entry name" value="RNA_pol_sigma70_r2"/>
</dbReference>
<evidence type="ECO:0000256" key="3">
    <source>
        <dbReference type="ARBA" id="ARBA00023082"/>
    </source>
</evidence>
<dbReference type="EMBL" id="JAVRHU010000003">
    <property type="protein sequence ID" value="MDT0622059.1"/>
    <property type="molecule type" value="Genomic_DNA"/>
</dbReference>
<evidence type="ECO:0000256" key="1">
    <source>
        <dbReference type="ARBA" id="ARBA00010641"/>
    </source>
</evidence>
<feature type="domain" description="RNA polymerase sigma-70 region 2" evidence="5">
    <location>
        <begin position="28"/>
        <end position="94"/>
    </location>
</feature>
<comment type="similarity">
    <text evidence="1">Belongs to the sigma-70 factor family. ECF subfamily.</text>
</comment>
<dbReference type="Gene3D" id="1.10.10.10">
    <property type="entry name" value="Winged helix-like DNA-binding domain superfamily/Winged helix DNA-binding domain"/>
    <property type="match status" value="1"/>
</dbReference>
<evidence type="ECO:0000256" key="2">
    <source>
        <dbReference type="ARBA" id="ARBA00023015"/>
    </source>
</evidence>
<gene>
    <name evidence="7" type="ORF">RM520_10485</name>
</gene>
<evidence type="ECO:0000256" key="4">
    <source>
        <dbReference type="ARBA" id="ARBA00023163"/>
    </source>
</evidence>
<evidence type="ECO:0000259" key="6">
    <source>
        <dbReference type="Pfam" id="PF08281"/>
    </source>
</evidence>
<dbReference type="NCBIfam" id="TIGR02937">
    <property type="entry name" value="sigma70-ECF"/>
    <property type="match status" value="1"/>
</dbReference>
<protein>
    <submittedName>
        <fullName evidence="7">Sigma-70 family RNA polymerase sigma factor</fullName>
    </submittedName>
</protein>
<dbReference type="SUPFAM" id="SSF88659">
    <property type="entry name" value="Sigma3 and sigma4 domains of RNA polymerase sigma factors"/>
    <property type="match status" value="1"/>
</dbReference>
<dbReference type="Pfam" id="PF04542">
    <property type="entry name" value="Sigma70_r2"/>
    <property type="match status" value="1"/>
</dbReference>
<dbReference type="RefSeq" id="WP_311388009.1">
    <property type="nucleotide sequence ID" value="NZ_JAVRHU010000003.1"/>
</dbReference>
<evidence type="ECO:0000313" key="7">
    <source>
        <dbReference type="EMBL" id="MDT0622059.1"/>
    </source>
</evidence>
<proteinExistence type="inferred from homology"/>